<organism evidence="2 3">
    <name type="scientific">Flavihumibacter stibioxidans</name>
    <dbReference type="NCBI Taxonomy" id="1834163"/>
    <lineage>
        <taxon>Bacteria</taxon>
        <taxon>Pseudomonadati</taxon>
        <taxon>Bacteroidota</taxon>
        <taxon>Chitinophagia</taxon>
        <taxon>Chitinophagales</taxon>
        <taxon>Chitinophagaceae</taxon>
        <taxon>Flavihumibacter</taxon>
    </lineage>
</organism>
<accession>A0ABR7MAS0</accession>
<evidence type="ECO:0000256" key="1">
    <source>
        <dbReference type="SAM" id="Phobius"/>
    </source>
</evidence>
<feature type="transmembrane region" description="Helical" evidence="1">
    <location>
        <begin position="99"/>
        <end position="123"/>
    </location>
</feature>
<keyword evidence="1" id="KW-0472">Membrane</keyword>
<evidence type="ECO:0000313" key="3">
    <source>
        <dbReference type="Proteomes" id="UP000765802"/>
    </source>
</evidence>
<evidence type="ECO:0000313" key="2">
    <source>
        <dbReference type="EMBL" id="MBC6492041.1"/>
    </source>
</evidence>
<feature type="transmembrane region" description="Helical" evidence="1">
    <location>
        <begin position="187"/>
        <end position="207"/>
    </location>
</feature>
<keyword evidence="1" id="KW-0812">Transmembrane</keyword>
<feature type="transmembrane region" description="Helical" evidence="1">
    <location>
        <begin position="166"/>
        <end position="181"/>
    </location>
</feature>
<dbReference type="Proteomes" id="UP000765802">
    <property type="component" value="Unassembled WGS sequence"/>
</dbReference>
<feature type="transmembrane region" description="Helical" evidence="1">
    <location>
        <begin position="30"/>
        <end position="47"/>
    </location>
</feature>
<feature type="transmembrane region" description="Helical" evidence="1">
    <location>
        <begin position="143"/>
        <end position="159"/>
    </location>
</feature>
<name>A0ABR7MAS0_9BACT</name>
<dbReference type="InterPro" id="IPR046737">
    <property type="entry name" value="DUF6629"/>
</dbReference>
<protein>
    <submittedName>
        <fullName evidence="2">Uncharacterized protein</fullName>
    </submittedName>
</protein>
<sequence length="218" mass="24847">MCFSATASFAVGAGLIIPGYIAISRTSSRSMLAFSVTPVVFSFHQFAEGFIWLSLQNPGFASFYKPALYGYSLISQPVWPIWVPLIFWLMERDLQRKKLLFYFLLLGIASAAYMFFCLVNYNISAVAENGHIRYYRDFPLLNIMRPINFVTIAITPFLSTLRWTKLLASAMFGSLVFTYLFYTNYLISVWCFFAAILSLLVILVVYANRPEGDLMSRA</sequence>
<reference evidence="2 3" key="1">
    <citation type="submission" date="2016-07" db="EMBL/GenBank/DDBJ databases">
        <title>Genome analysis of Flavihumibacter stibioxidans YS-17.</title>
        <authorList>
            <person name="Shi K."/>
            <person name="Han Y."/>
            <person name="Wang G."/>
        </authorList>
    </citation>
    <scope>NUCLEOTIDE SEQUENCE [LARGE SCALE GENOMIC DNA]</scope>
    <source>
        <strain evidence="2 3">YS-17</strain>
    </source>
</reference>
<gene>
    <name evidence="2" type="ORF">BC349_13340</name>
</gene>
<keyword evidence="1" id="KW-1133">Transmembrane helix</keyword>
<dbReference type="RefSeq" id="WP_187257347.1">
    <property type="nucleotide sequence ID" value="NZ_JBHULF010000007.1"/>
</dbReference>
<comment type="caution">
    <text evidence="2">The sequence shown here is derived from an EMBL/GenBank/DDBJ whole genome shotgun (WGS) entry which is preliminary data.</text>
</comment>
<dbReference type="Pfam" id="PF20334">
    <property type="entry name" value="DUF6629"/>
    <property type="match status" value="1"/>
</dbReference>
<keyword evidence="3" id="KW-1185">Reference proteome</keyword>
<feature type="transmembrane region" description="Helical" evidence="1">
    <location>
        <begin position="67"/>
        <end position="87"/>
    </location>
</feature>
<feature type="transmembrane region" description="Helical" evidence="1">
    <location>
        <begin position="6"/>
        <end position="23"/>
    </location>
</feature>
<dbReference type="EMBL" id="MBUA01000023">
    <property type="protein sequence ID" value="MBC6492041.1"/>
    <property type="molecule type" value="Genomic_DNA"/>
</dbReference>
<proteinExistence type="predicted"/>